<gene>
    <name evidence="1" type="ORF">MYP_3514</name>
</gene>
<keyword evidence="2" id="KW-1185">Reference proteome</keyword>
<evidence type="ECO:0000313" key="1">
    <source>
        <dbReference type="EMBL" id="GAL86285.1"/>
    </source>
</evidence>
<dbReference type="InterPro" id="IPR023159">
    <property type="entry name" value="SO1590-like_sf"/>
</dbReference>
<accession>A0A098LH72</accession>
<dbReference type="AlphaFoldDB" id="A0A098LH72"/>
<comment type="caution">
    <text evidence="1">The sequence shown here is derived from an EMBL/GenBank/DDBJ whole genome shotgun (WGS) entry which is preliminary data.</text>
</comment>
<dbReference type="EMBL" id="BBLT01000007">
    <property type="protein sequence ID" value="GAL86285.1"/>
    <property type="molecule type" value="Genomic_DNA"/>
</dbReference>
<protein>
    <recommendedName>
        <fullName evidence="3">DUF3224 domain-containing protein</fullName>
    </recommendedName>
</protein>
<proteinExistence type="predicted"/>
<dbReference type="InterPro" id="IPR021607">
    <property type="entry name" value="DUF3224"/>
</dbReference>
<reference evidence="1 2" key="1">
    <citation type="submission" date="2014-09" db="EMBL/GenBank/DDBJ databases">
        <title>Sporocytophaga myxococcoides PG-01 genome sequencing.</title>
        <authorList>
            <person name="Liu L."/>
            <person name="Gao P.J."/>
            <person name="Chen G.J."/>
            <person name="Wang L.S."/>
        </authorList>
    </citation>
    <scope>NUCLEOTIDE SEQUENCE [LARGE SCALE GENOMIC DNA]</scope>
    <source>
        <strain evidence="1 2">PG-01</strain>
    </source>
</reference>
<evidence type="ECO:0008006" key="3">
    <source>
        <dbReference type="Google" id="ProtNLM"/>
    </source>
</evidence>
<dbReference type="Gene3D" id="2.40.350.10">
    <property type="entry name" value="SO1590-like"/>
    <property type="match status" value="1"/>
</dbReference>
<name>A0A098LH72_9BACT</name>
<dbReference type="Pfam" id="PF11528">
    <property type="entry name" value="DUF3224"/>
    <property type="match status" value="1"/>
</dbReference>
<evidence type="ECO:0000313" key="2">
    <source>
        <dbReference type="Proteomes" id="UP000030185"/>
    </source>
</evidence>
<sequence>MSALLTVKSKILKSLMIDGQECSQASYVCLYEGEIHGTGIVATLPFGIEEQIYGIERFSGNIGEKSGTFVLENYGYSEIEEGKTIKKIVPGSGTNDFLGIKGDITLVSAKDKKVNIAVQLEFDTKLTKED</sequence>
<dbReference type="SUPFAM" id="SSF159238">
    <property type="entry name" value="SO1590-like"/>
    <property type="match status" value="1"/>
</dbReference>
<organism evidence="1 2">
    <name type="scientific">Sporocytophaga myxococcoides</name>
    <dbReference type="NCBI Taxonomy" id="153721"/>
    <lineage>
        <taxon>Bacteria</taxon>
        <taxon>Pseudomonadati</taxon>
        <taxon>Bacteroidota</taxon>
        <taxon>Cytophagia</taxon>
        <taxon>Cytophagales</taxon>
        <taxon>Cytophagaceae</taxon>
        <taxon>Sporocytophaga</taxon>
    </lineage>
</organism>
<dbReference type="Proteomes" id="UP000030185">
    <property type="component" value="Unassembled WGS sequence"/>
</dbReference>